<gene>
    <name evidence="4" type="ORF">ECRASSUSDP1_LOCUS11517</name>
</gene>
<feature type="transmembrane region" description="Helical" evidence="2">
    <location>
        <begin position="145"/>
        <end position="163"/>
    </location>
</feature>
<feature type="transmembrane region" description="Helical" evidence="2">
    <location>
        <begin position="175"/>
        <end position="196"/>
    </location>
</feature>
<evidence type="ECO:0000259" key="3">
    <source>
        <dbReference type="Pfam" id="PF00892"/>
    </source>
</evidence>
<dbReference type="EMBL" id="CAMPGE010011374">
    <property type="protein sequence ID" value="CAI2370209.1"/>
    <property type="molecule type" value="Genomic_DNA"/>
</dbReference>
<proteinExistence type="predicted"/>
<feature type="transmembrane region" description="Helical" evidence="2">
    <location>
        <begin position="309"/>
        <end position="326"/>
    </location>
</feature>
<feature type="transmembrane region" description="Helical" evidence="2">
    <location>
        <begin position="55"/>
        <end position="75"/>
    </location>
</feature>
<feature type="transmembrane region" description="Helical" evidence="2">
    <location>
        <begin position="208"/>
        <end position="231"/>
    </location>
</feature>
<keyword evidence="5" id="KW-1185">Reference proteome</keyword>
<reference evidence="4" key="1">
    <citation type="submission" date="2023-07" db="EMBL/GenBank/DDBJ databases">
        <authorList>
            <consortium name="AG Swart"/>
            <person name="Singh M."/>
            <person name="Singh A."/>
            <person name="Seah K."/>
            <person name="Emmerich C."/>
        </authorList>
    </citation>
    <scope>NUCLEOTIDE SEQUENCE</scope>
    <source>
        <strain evidence="4">DP1</strain>
    </source>
</reference>
<dbReference type="AlphaFoldDB" id="A0AAD1XBI1"/>
<feature type="domain" description="EamA" evidence="3">
    <location>
        <begin position="178"/>
        <end position="323"/>
    </location>
</feature>
<keyword evidence="2" id="KW-0812">Transmembrane</keyword>
<evidence type="ECO:0000313" key="4">
    <source>
        <dbReference type="EMBL" id="CAI2370209.1"/>
    </source>
</evidence>
<feature type="transmembrane region" description="Helical" evidence="2">
    <location>
        <begin position="87"/>
        <end position="111"/>
    </location>
</feature>
<feature type="region of interest" description="Disordered" evidence="1">
    <location>
        <begin position="340"/>
        <end position="363"/>
    </location>
</feature>
<protein>
    <recommendedName>
        <fullName evidence="3">EamA domain-containing protein</fullName>
    </recommendedName>
</protein>
<comment type="caution">
    <text evidence="4">The sequence shown here is derived from an EMBL/GenBank/DDBJ whole genome shotgun (WGS) entry which is preliminary data.</text>
</comment>
<dbReference type="Pfam" id="PF00892">
    <property type="entry name" value="EamA"/>
    <property type="match status" value="1"/>
</dbReference>
<dbReference type="GO" id="GO:0016020">
    <property type="term" value="C:membrane"/>
    <property type="evidence" value="ECO:0007669"/>
    <property type="project" value="InterPro"/>
</dbReference>
<dbReference type="Proteomes" id="UP001295684">
    <property type="component" value="Unassembled WGS sequence"/>
</dbReference>
<keyword evidence="2" id="KW-0472">Membrane</keyword>
<name>A0AAD1XBI1_EUPCR</name>
<feature type="transmembrane region" description="Helical" evidence="2">
    <location>
        <begin position="286"/>
        <end position="303"/>
    </location>
</feature>
<accession>A0AAD1XBI1</accession>
<dbReference type="PANTHER" id="PTHR22911:SF76">
    <property type="entry name" value="EAMA DOMAIN-CONTAINING PROTEIN"/>
    <property type="match status" value="1"/>
</dbReference>
<dbReference type="InterPro" id="IPR000620">
    <property type="entry name" value="EamA_dom"/>
</dbReference>
<feature type="transmembrane region" description="Helical" evidence="2">
    <location>
        <begin position="21"/>
        <end position="43"/>
    </location>
</feature>
<organism evidence="4 5">
    <name type="scientific">Euplotes crassus</name>
    <dbReference type="NCBI Taxonomy" id="5936"/>
    <lineage>
        <taxon>Eukaryota</taxon>
        <taxon>Sar</taxon>
        <taxon>Alveolata</taxon>
        <taxon>Ciliophora</taxon>
        <taxon>Intramacronucleata</taxon>
        <taxon>Spirotrichea</taxon>
        <taxon>Hypotrichia</taxon>
        <taxon>Euplotida</taxon>
        <taxon>Euplotidae</taxon>
        <taxon>Moneuplotes</taxon>
    </lineage>
</organism>
<evidence type="ECO:0000256" key="1">
    <source>
        <dbReference type="SAM" id="MobiDB-lite"/>
    </source>
</evidence>
<evidence type="ECO:0000256" key="2">
    <source>
        <dbReference type="SAM" id="Phobius"/>
    </source>
</evidence>
<evidence type="ECO:0000313" key="5">
    <source>
        <dbReference type="Proteomes" id="UP001295684"/>
    </source>
</evidence>
<sequence length="363" mass="40412">MSVRSFEISVIQEESEKKPNNLVIGIIIAVFALGGASSILPLIDEYKGVSVLLRTIWRWQLLVAYCLPCSLYYFYMKRDGMDVKKIFTIGTCVEFLVSATLWTTASLLFIWSSEYTLVSHSGLFANFGGVFIVFLNLVRSLPVHRLEIIGIIVVIIFAIIFVNDNSSTKTNGHTNILLGDIISLCSAPLYGIYYIVSARLLQKLPSMVILQVSFTIQLIMNLIFYICFMDTEIFYSFDPHFGVFGWASDTYLVYSLVFVGTFTGLVGVGGYVFILNFFPPHIVGSIYLLEPMLTQILGCILGQDNMPGFITYLGCFGITVGLGISIKGDLEKSKEQIINNTQRSQSSKPHSEKSLHSSLILAP</sequence>
<feature type="transmembrane region" description="Helical" evidence="2">
    <location>
        <begin position="251"/>
        <end position="274"/>
    </location>
</feature>
<keyword evidence="2" id="KW-1133">Transmembrane helix</keyword>
<dbReference type="PANTHER" id="PTHR22911">
    <property type="entry name" value="ACYL-MALONYL CONDENSING ENZYME-RELATED"/>
    <property type="match status" value="1"/>
</dbReference>
<feature type="transmembrane region" description="Helical" evidence="2">
    <location>
        <begin position="117"/>
        <end position="138"/>
    </location>
</feature>